<dbReference type="Proteomes" id="UP001642409">
    <property type="component" value="Unassembled WGS sequence"/>
</dbReference>
<organism evidence="1">
    <name type="scientific">Hexamita inflata</name>
    <dbReference type="NCBI Taxonomy" id="28002"/>
    <lineage>
        <taxon>Eukaryota</taxon>
        <taxon>Metamonada</taxon>
        <taxon>Diplomonadida</taxon>
        <taxon>Hexamitidae</taxon>
        <taxon>Hexamitinae</taxon>
        <taxon>Hexamita</taxon>
    </lineage>
</organism>
<dbReference type="EMBL" id="CAXDID020000075">
    <property type="protein sequence ID" value="CAL6016037.1"/>
    <property type="molecule type" value="Genomic_DNA"/>
</dbReference>
<accession>A0AA86PUN1</accession>
<gene>
    <name evidence="2" type="ORF">HINF_LOCUS25315</name>
    <name evidence="1" type="ORF">HINF_LOCUS28779</name>
</gene>
<sequence length="173" mass="20284">MQQITSKEYSANFQQEIQKLLVQMAQDLKDLQDGKYPQFVKVVETLEATRLRLLAVAEIQYQLAIQQAKHTLDFTKQQIDNDYQLGREDAREMVAAELRKKKKELRDILDKLQQQGVQCQGEIKSCNELQIPQRRKDRKQAQQGQFNFKLNENEARQDLNIMANLAEEFEGKK</sequence>
<evidence type="ECO:0000313" key="3">
    <source>
        <dbReference type="Proteomes" id="UP001642409"/>
    </source>
</evidence>
<name>A0AA86PUN1_9EUKA</name>
<proteinExistence type="predicted"/>
<comment type="caution">
    <text evidence="1">The sequence shown here is derived from an EMBL/GenBank/DDBJ whole genome shotgun (WGS) entry which is preliminary data.</text>
</comment>
<evidence type="ECO:0000313" key="1">
    <source>
        <dbReference type="EMBL" id="CAI9941134.1"/>
    </source>
</evidence>
<dbReference type="EMBL" id="CATOUU010000687">
    <property type="protein sequence ID" value="CAI9941134.1"/>
    <property type="molecule type" value="Genomic_DNA"/>
</dbReference>
<reference evidence="2 3" key="2">
    <citation type="submission" date="2024-07" db="EMBL/GenBank/DDBJ databases">
        <authorList>
            <person name="Akdeniz Z."/>
        </authorList>
    </citation>
    <scope>NUCLEOTIDE SEQUENCE [LARGE SCALE GENOMIC DNA]</scope>
</reference>
<keyword evidence="3" id="KW-1185">Reference proteome</keyword>
<reference evidence="1" key="1">
    <citation type="submission" date="2023-06" db="EMBL/GenBank/DDBJ databases">
        <authorList>
            <person name="Kurt Z."/>
        </authorList>
    </citation>
    <scope>NUCLEOTIDE SEQUENCE</scope>
</reference>
<evidence type="ECO:0000313" key="2">
    <source>
        <dbReference type="EMBL" id="CAL6016037.1"/>
    </source>
</evidence>
<protein>
    <submittedName>
        <fullName evidence="1">Uncharacterized protein</fullName>
    </submittedName>
</protein>
<dbReference type="AlphaFoldDB" id="A0AA86PUN1"/>